<evidence type="ECO:0000256" key="3">
    <source>
        <dbReference type="ARBA" id="ARBA00023163"/>
    </source>
</evidence>
<dbReference type="EMBL" id="RBZV01000002">
    <property type="protein sequence ID" value="RKP50469.1"/>
    <property type="molecule type" value="Genomic_DNA"/>
</dbReference>
<dbReference type="RefSeq" id="WP_121276264.1">
    <property type="nucleotide sequence ID" value="NZ_RBZV01000002.1"/>
</dbReference>
<dbReference type="AlphaFoldDB" id="A0A494XQL5"/>
<dbReference type="InterPro" id="IPR036390">
    <property type="entry name" value="WH_DNA-bd_sf"/>
</dbReference>
<evidence type="ECO:0000313" key="6">
    <source>
        <dbReference type="Proteomes" id="UP000280434"/>
    </source>
</evidence>
<accession>A0A494XQL5</accession>
<dbReference type="InterPro" id="IPR002577">
    <property type="entry name" value="HTH_HxlR"/>
</dbReference>
<keyword evidence="1" id="KW-0805">Transcription regulation</keyword>
<dbReference type="PANTHER" id="PTHR33204:SF18">
    <property type="entry name" value="TRANSCRIPTIONAL REGULATORY PROTEIN"/>
    <property type="match status" value="1"/>
</dbReference>
<organism evidence="5 6">
    <name type="scientific">Trinickia fusca</name>
    <dbReference type="NCBI Taxonomy" id="2419777"/>
    <lineage>
        <taxon>Bacteria</taxon>
        <taxon>Pseudomonadati</taxon>
        <taxon>Pseudomonadota</taxon>
        <taxon>Betaproteobacteria</taxon>
        <taxon>Burkholderiales</taxon>
        <taxon>Burkholderiaceae</taxon>
        <taxon>Trinickia</taxon>
    </lineage>
</organism>
<dbReference type="PANTHER" id="PTHR33204">
    <property type="entry name" value="TRANSCRIPTIONAL REGULATOR, MARR FAMILY"/>
    <property type="match status" value="1"/>
</dbReference>
<evidence type="ECO:0000313" key="5">
    <source>
        <dbReference type="EMBL" id="RKP50469.1"/>
    </source>
</evidence>
<dbReference type="InterPro" id="IPR036388">
    <property type="entry name" value="WH-like_DNA-bd_sf"/>
</dbReference>
<dbReference type="Gene3D" id="1.10.10.10">
    <property type="entry name" value="Winged helix-like DNA-binding domain superfamily/Winged helix DNA-binding domain"/>
    <property type="match status" value="1"/>
</dbReference>
<feature type="domain" description="HTH hxlR-type" evidence="4">
    <location>
        <begin position="22"/>
        <end position="120"/>
    </location>
</feature>
<keyword evidence="2" id="KW-0238">DNA-binding</keyword>
<protein>
    <submittedName>
        <fullName evidence="5">Transcriptional regulator</fullName>
    </submittedName>
</protein>
<evidence type="ECO:0000259" key="4">
    <source>
        <dbReference type="PROSITE" id="PS51118"/>
    </source>
</evidence>
<name>A0A494XQL5_9BURK</name>
<keyword evidence="3" id="KW-0804">Transcription</keyword>
<dbReference type="OrthoDB" id="9807069at2"/>
<evidence type="ECO:0000256" key="2">
    <source>
        <dbReference type="ARBA" id="ARBA00023125"/>
    </source>
</evidence>
<keyword evidence="6" id="KW-1185">Reference proteome</keyword>
<dbReference type="Proteomes" id="UP000280434">
    <property type="component" value="Unassembled WGS sequence"/>
</dbReference>
<dbReference type="GO" id="GO:0003677">
    <property type="term" value="F:DNA binding"/>
    <property type="evidence" value="ECO:0007669"/>
    <property type="project" value="UniProtKB-KW"/>
</dbReference>
<sequence length="132" mass="14398">MSHRLNLPALPSSATVDRAPGCPSRAALALVASKWSLSIVPALAAGPVRNNELLRRIEGISQKMLTQTLRELERHGLVERIDYGTVPPRVDYRLSALGHSLSDTLTALDRWAQDHHAALAVARERFDATSSV</sequence>
<proteinExistence type="predicted"/>
<reference evidence="5 6" key="1">
    <citation type="submission" date="2018-10" db="EMBL/GenBank/DDBJ databases">
        <title>Paraburkholderia sp. 7MK8-2, isolated from soil.</title>
        <authorList>
            <person name="Gao Z.-H."/>
            <person name="Qiu L.-H."/>
        </authorList>
    </citation>
    <scope>NUCLEOTIDE SEQUENCE [LARGE SCALE GENOMIC DNA]</scope>
    <source>
        <strain evidence="5 6">7MK8-2</strain>
    </source>
</reference>
<evidence type="ECO:0000256" key="1">
    <source>
        <dbReference type="ARBA" id="ARBA00023015"/>
    </source>
</evidence>
<dbReference type="SUPFAM" id="SSF46785">
    <property type="entry name" value="Winged helix' DNA-binding domain"/>
    <property type="match status" value="1"/>
</dbReference>
<gene>
    <name evidence="5" type="ORF">D7S89_04990</name>
</gene>
<dbReference type="Pfam" id="PF01638">
    <property type="entry name" value="HxlR"/>
    <property type="match status" value="1"/>
</dbReference>
<comment type="caution">
    <text evidence="5">The sequence shown here is derived from an EMBL/GenBank/DDBJ whole genome shotgun (WGS) entry which is preliminary data.</text>
</comment>
<dbReference type="PROSITE" id="PS51118">
    <property type="entry name" value="HTH_HXLR"/>
    <property type="match status" value="1"/>
</dbReference>